<feature type="domain" description="Myb-like DNA-binding" evidence="2">
    <location>
        <begin position="18"/>
        <end position="63"/>
    </location>
</feature>
<dbReference type="AlphaFoldDB" id="A0AAV9UVX2"/>
<proteinExistence type="predicted"/>
<dbReference type="InterPro" id="IPR054505">
    <property type="entry name" value="Myb_DNA-bind_8"/>
</dbReference>
<dbReference type="Pfam" id="PF22980">
    <property type="entry name" value="Myb_DNA-bind_8"/>
    <property type="match status" value="1"/>
</dbReference>
<protein>
    <recommendedName>
        <fullName evidence="2">Myb-like DNA-binding domain-containing protein</fullName>
    </recommendedName>
</protein>
<dbReference type="Proteomes" id="UP001373714">
    <property type="component" value="Unassembled WGS sequence"/>
</dbReference>
<evidence type="ECO:0000313" key="4">
    <source>
        <dbReference type="Proteomes" id="UP001373714"/>
    </source>
</evidence>
<keyword evidence="4" id="KW-1185">Reference proteome</keyword>
<organism evidence="3 4">
    <name type="scientific">Orbilia blumenaviensis</name>
    <dbReference type="NCBI Taxonomy" id="1796055"/>
    <lineage>
        <taxon>Eukaryota</taxon>
        <taxon>Fungi</taxon>
        <taxon>Dikarya</taxon>
        <taxon>Ascomycota</taxon>
        <taxon>Pezizomycotina</taxon>
        <taxon>Orbiliomycetes</taxon>
        <taxon>Orbiliales</taxon>
        <taxon>Orbiliaceae</taxon>
        <taxon>Orbilia</taxon>
    </lineage>
</organism>
<sequence length="168" mass="17816">MHMSASGSSAMAKQSLDDSAFLLCCIDAIFNGEIDFAAVAKAVNYANEGRARARLSRIDSRHKARPQVSRPEGETGGAEELDKGNSEAENEDSLRENIDGKIKALRSVDSPAEAKEIVIGAKKNKRVQTTSKAPIGSTDGNVARVTRSSTARALAASDVKTKKNKPAS</sequence>
<accession>A0AAV9UVX2</accession>
<evidence type="ECO:0000256" key="1">
    <source>
        <dbReference type="SAM" id="MobiDB-lite"/>
    </source>
</evidence>
<feature type="region of interest" description="Disordered" evidence="1">
    <location>
        <begin position="123"/>
        <end position="142"/>
    </location>
</feature>
<evidence type="ECO:0000313" key="3">
    <source>
        <dbReference type="EMBL" id="KAK6349016.1"/>
    </source>
</evidence>
<feature type="region of interest" description="Disordered" evidence="1">
    <location>
        <begin position="57"/>
        <end position="97"/>
    </location>
</feature>
<feature type="compositionally biased region" description="Basic and acidic residues" evidence="1">
    <location>
        <begin position="80"/>
        <end position="97"/>
    </location>
</feature>
<name>A0AAV9UVX2_9PEZI</name>
<feature type="region of interest" description="Disordered" evidence="1">
    <location>
        <begin position="147"/>
        <end position="168"/>
    </location>
</feature>
<dbReference type="EMBL" id="JAVHNS010000007">
    <property type="protein sequence ID" value="KAK6349016.1"/>
    <property type="molecule type" value="Genomic_DNA"/>
</dbReference>
<feature type="compositionally biased region" description="Low complexity" evidence="1">
    <location>
        <begin position="147"/>
        <end position="157"/>
    </location>
</feature>
<comment type="caution">
    <text evidence="3">The sequence shown here is derived from an EMBL/GenBank/DDBJ whole genome shotgun (WGS) entry which is preliminary data.</text>
</comment>
<gene>
    <name evidence="3" type="ORF">TWF730_009776</name>
</gene>
<reference evidence="3 4" key="1">
    <citation type="submission" date="2019-10" db="EMBL/GenBank/DDBJ databases">
        <authorList>
            <person name="Palmer J.M."/>
        </authorList>
    </citation>
    <scope>NUCLEOTIDE SEQUENCE [LARGE SCALE GENOMIC DNA]</scope>
    <source>
        <strain evidence="3 4">TWF730</strain>
    </source>
</reference>
<evidence type="ECO:0000259" key="2">
    <source>
        <dbReference type="Pfam" id="PF22980"/>
    </source>
</evidence>